<feature type="transmembrane region" description="Helical" evidence="2">
    <location>
        <begin position="6"/>
        <end position="26"/>
    </location>
</feature>
<organism evidence="3 4">
    <name type="scientific">Penicillium diatomitis</name>
    <dbReference type="NCBI Taxonomy" id="2819901"/>
    <lineage>
        <taxon>Eukaryota</taxon>
        <taxon>Fungi</taxon>
        <taxon>Dikarya</taxon>
        <taxon>Ascomycota</taxon>
        <taxon>Pezizomycotina</taxon>
        <taxon>Eurotiomycetes</taxon>
        <taxon>Eurotiomycetidae</taxon>
        <taxon>Eurotiales</taxon>
        <taxon>Aspergillaceae</taxon>
        <taxon>Penicillium</taxon>
    </lineage>
</organism>
<feature type="transmembrane region" description="Helical" evidence="2">
    <location>
        <begin position="87"/>
        <end position="104"/>
    </location>
</feature>
<protein>
    <submittedName>
        <fullName evidence="3">Uncharacterized protein</fullName>
    </submittedName>
</protein>
<dbReference type="AlphaFoldDB" id="A0A9W9X1J1"/>
<keyword evidence="2" id="KW-0472">Membrane</keyword>
<dbReference type="Proteomes" id="UP001148312">
    <property type="component" value="Unassembled WGS sequence"/>
</dbReference>
<feature type="transmembrane region" description="Helical" evidence="2">
    <location>
        <begin position="116"/>
        <end position="136"/>
    </location>
</feature>
<dbReference type="RefSeq" id="XP_056788131.1">
    <property type="nucleotide sequence ID" value="XM_056936196.1"/>
</dbReference>
<keyword evidence="2" id="KW-1133">Transmembrane helix</keyword>
<dbReference type="EMBL" id="JAPWDQ010000009">
    <property type="protein sequence ID" value="KAJ5480701.1"/>
    <property type="molecule type" value="Genomic_DNA"/>
</dbReference>
<comment type="caution">
    <text evidence="3">The sequence shown here is derived from an EMBL/GenBank/DDBJ whole genome shotgun (WGS) entry which is preliminary data.</text>
</comment>
<keyword evidence="4" id="KW-1185">Reference proteome</keyword>
<evidence type="ECO:0000313" key="4">
    <source>
        <dbReference type="Proteomes" id="UP001148312"/>
    </source>
</evidence>
<proteinExistence type="predicted"/>
<gene>
    <name evidence="3" type="ORF">N7539_006595</name>
</gene>
<feature type="compositionally biased region" description="Basic residues" evidence="1">
    <location>
        <begin position="222"/>
        <end position="249"/>
    </location>
</feature>
<evidence type="ECO:0000256" key="1">
    <source>
        <dbReference type="SAM" id="MobiDB-lite"/>
    </source>
</evidence>
<evidence type="ECO:0000313" key="3">
    <source>
        <dbReference type="EMBL" id="KAJ5480701.1"/>
    </source>
</evidence>
<keyword evidence="2" id="KW-0812">Transmembrane</keyword>
<name>A0A9W9X1J1_9EURO</name>
<reference evidence="3" key="2">
    <citation type="journal article" date="2023" name="IMA Fungus">
        <title>Comparative genomic study of the Penicillium genus elucidates a diverse pangenome and 15 lateral gene transfer events.</title>
        <authorList>
            <person name="Petersen C."/>
            <person name="Sorensen T."/>
            <person name="Nielsen M.R."/>
            <person name="Sondergaard T.E."/>
            <person name="Sorensen J.L."/>
            <person name="Fitzpatrick D.A."/>
            <person name="Frisvad J.C."/>
            <person name="Nielsen K.L."/>
        </authorList>
    </citation>
    <scope>NUCLEOTIDE SEQUENCE</scope>
    <source>
        <strain evidence="3">IBT 30728</strain>
    </source>
</reference>
<feature type="region of interest" description="Disordered" evidence="1">
    <location>
        <begin position="217"/>
        <end position="249"/>
    </location>
</feature>
<sequence>MIGDIFFIFNRLVEFVFLIPIIGMLVRSPSLRNSPPTDKGISKTKNWKIRKISPSVSTHANSYSPHSRPDQAYFVHGYLNANMLTPTYVLVLFIVSVIAAFWVLDTLVRFSTTKRSAYFVAFVDLCFVGAFIAGVYELRFIASANCSHWNGGSVWVSLGPFGAYGAQVDSPSLDVNKTCAMLKASFALGIMETIFFFWTALLALFIHKRAREPVVVKETTVRRRSHSSRRGHSSSHRHRSSSRKPHYVV</sequence>
<evidence type="ECO:0000256" key="2">
    <source>
        <dbReference type="SAM" id="Phobius"/>
    </source>
</evidence>
<dbReference type="GeneID" id="81626445"/>
<accession>A0A9W9X1J1</accession>
<reference evidence="3" key="1">
    <citation type="submission" date="2022-12" db="EMBL/GenBank/DDBJ databases">
        <authorList>
            <person name="Petersen C."/>
        </authorList>
    </citation>
    <scope>NUCLEOTIDE SEQUENCE</scope>
    <source>
        <strain evidence="3">IBT 30728</strain>
    </source>
</reference>
<feature type="transmembrane region" description="Helical" evidence="2">
    <location>
        <begin position="186"/>
        <end position="206"/>
    </location>
</feature>